<proteinExistence type="predicted"/>
<dbReference type="Pfam" id="PF03321">
    <property type="entry name" value="GH3"/>
    <property type="match status" value="1"/>
</dbReference>
<evidence type="ECO:0000259" key="1">
    <source>
        <dbReference type="Pfam" id="PF23571"/>
    </source>
</evidence>
<keyword evidence="4" id="KW-1185">Reference proteome</keyword>
<evidence type="ECO:0000259" key="2">
    <source>
        <dbReference type="Pfam" id="PF23572"/>
    </source>
</evidence>
<dbReference type="HOGENOM" id="CLU_062473_0_0_1"/>
<dbReference type="PANTHER" id="PTHR31901:SF9">
    <property type="entry name" value="GH3 DOMAIN-CONTAINING PROTEIN"/>
    <property type="match status" value="1"/>
</dbReference>
<sequence length="344" mass="39196">MTFLTFFVDLIHHIQEHWGMLVHSVRDGRIPEIEHIDHVRTYLQVNFRANPQRAEELQNIGPPLTCSAWAQRVWPNLETLVCICSGTFATVMPKARSILGQNVLIQNAGYGCTECIMGRTLNVDDTETFVFETGDVIEFLGISEALVHDNILQAWHLQPGKCYQPVATTEDGLWRYLIDDIIQVTGFDPRSGSPVFKYYGRKNLAIRLPYAAITEAHLISVVRAIDTEDIVKVQEFTAIVDRRELPQTVGFFFETTGDTGRLAKFGRQNAFEALVATNEEHQRAFDTGRLRLPTIRIVRRGTFAEYRLWRAESMKAGIGQIKVPVAMSNEDQQEWITERVVMEL</sequence>
<dbReference type="InterPro" id="IPR055378">
    <property type="entry name" value="GH3_C"/>
</dbReference>
<dbReference type="Proteomes" id="UP000054018">
    <property type="component" value="Unassembled WGS sequence"/>
</dbReference>
<reference evidence="3 4" key="1">
    <citation type="submission" date="2014-04" db="EMBL/GenBank/DDBJ databases">
        <authorList>
            <consortium name="DOE Joint Genome Institute"/>
            <person name="Kuo A."/>
            <person name="Kohler A."/>
            <person name="Costa M.D."/>
            <person name="Nagy L.G."/>
            <person name="Floudas D."/>
            <person name="Copeland A."/>
            <person name="Barry K.W."/>
            <person name="Cichocki N."/>
            <person name="Veneault-Fourrey C."/>
            <person name="LaButti K."/>
            <person name="Lindquist E.A."/>
            <person name="Lipzen A."/>
            <person name="Lundell T."/>
            <person name="Morin E."/>
            <person name="Murat C."/>
            <person name="Sun H."/>
            <person name="Tunlid A."/>
            <person name="Henrissat B."/>
            <person name="Grigoriev I.V."/>
            <person name="Hibbett D.S."/>
            <person name="Martin F."/>
            <person name="Nordberg H.P."/>
            <person name="Cantor M.N."/>
            <person name="Hua S.X."/>
        </authorList>
    </citation>
    <scope>NUCLEOTIDE SEQUENCE [LARGE SCALE GENOMIC DNA]</scope>
    <source>
        <strain evidence="3 4">441</strain>
    </source>
</reference>
<dbReference type="Pfam" id="PF23571">
    <property type="entry name" value="GH3_M"/>
    <property type="match status" value="1"/>
</dbReference>
<dbReference type="AlphaFoldDB" id="A0A0C9YM06"/>
<dbReference type="InterPro" id="IPR004993">
    <property type="entry name" value="GH3"/>
</dbReference>
<organism evidence="3 4">
    <name type="scientific">Pisolithus microcarpus 441</name>
    <dbReference type="NCBI Taxonomy" id="765257"/>
    <lineage>
        <taxon>Eukaryota</taxon>
        <taxon>Fungi</taxon>
        <taxon>Dikarya</taxon>
        <taxon>Basidiomycota</taxon>
        <taxon>Agaricomycotina</taxon>
        <taxon>Agaricomycetes</taxon>
        <taxon>Agaricomycetidae</taxon>
        <taxon>Boletales</taxon>
        <taxon>Sclerodermatineae</taxon>
        <taxon>Pisolithaceae</taxon>
        <taxon>Pisolithus</taxon>
    </lineage>
</organism>
<dbReference type="EMBL" id="KN833916">
    <property type="protein sequence ID" value="KIK14919.1"/>
    <property type="molecule type" value="Genomic_DNA"/>
</dbReference>
<evidence type="ECO:0000313" key="4">
    <source>
        <dbReference type="Proteomes" id="UP000054018"/>
    </source>
</evidence>
<accession>A0A0C9YM06</accession>
<gene>
    <name evidence="3" type="ORF">PISMIDRAFT_16935</name>
</gene>
<feature type="domain" description="GH3 C-terminal" evidence="2">
    <location>
        <begin position="218"/>
        <end position="330"/>
    </location>
</feature>
<dbReference type="PANTHER" id="PTHR31901">
    <property type="entry name" value="GH3 DOMAIN-CONTAINING PROTEIN"/>
    <property type="match status" value="1"/>
</dbReference>
<evidence type="ECO:0000313" key="3">
    <source>
        <dbReference type="EMBL" id="KIK14919.1"/>
    </source>
</evidence>
<dbReference type="GO" id="GO:0005737">
    <property type="term" value="C:cytoplasm"/>
    <property type="evidence" value="ECO:0007669"/>
    <property type="project" value="TreeGrafter"/>
</dbReference>
<dbReference type="OrthoDB" id="10004661at2759"/>
<reference evidence="4" key="2">
    <citation type="submission" date="2015-01" db="EMBL/GenBank/DDBJ databases">
        <title>Evolutionary Origins and Diversification of the Mycorrhizal Mutualists.</title>
        <authorList>
            <consortium name="DOE Joint Genome Institute"/>
            <consortium name="Mycorrhizal Genomics Consortium"/>
            <person name="Kohler A."/>
            <person name="Kuo A."/>
            <person name="Nagy L.G."/>
            <person name="Floudas D."/>
            <person name="Copeland A."/>
            <person name="Barry K.W."/>
            <person name="Cichocki N."/>
            <person name="Veneault-Fourrey C."/>
            <person name="LaButti K."/>
            <person name="Lindquist E.A."/>
            <person name="Lipzen A."/>
            <person name="Lundell T."/>
            <person name="Morin E."/>
            <person name="Murat C."/>
            <person name="Riley R."/>
            <person name="Ohm R."/>
            <person name="Sun H."/>
            <person name="Tunlid A."/>
            <person name="Henrissat B."/>
            <person name="Grigoriev I.V."/>
            <person name="Hibbett D.S."/>
            <person name="Martin F."/>
        </authorList>
    </citation>
    <scope>NUCLEOTIDE SEQUENCE [LARGE SCALE GENOMIC DNA]</scope>
    <source>
        <strain evidence="4">441</strain>
    </source>
</reference>
<dbReference type="InterPro" id="IPR055377">
    <property type="entry name" value="GH3_M"/>
</dbReference>
<protein>
    <submittedName>
        <fullName evidence="3">Uncharacterized protein</fullName>
    </submittedName>
</protein>
<feature type="domain" description="GH3 middle" evidence="1">
    <location>
        <begin position="137"/>
        <end position="199"/>
    </location>
</feature>
<dbReference type="GO" id="GO:0016881">
    <property type="term" value="F:acid-amino acid ligase activity"/>
    <property type="evidence" value="ECO:0007669"/>
    <property type="project" value="TreeGrafter"/>
</dbReference>
<name>A0A0C9YM06_9AGAM</name>
<dbReference type="Pfam" id="PF23572">
    <property type="entry name" value="GH3_C"/>
    <property type="match status" value="1"/>
</dbReference>